<keyword evidence="2" id="KW-1185">Reference proteome</keyword>
<accession>A0A2G2YEA4</accession>
<gene>
    <name evidence="1" type="ORF">T459_27553</name>
</gene>
<proteinExistence type="predicted"/>
<dbReference type="Gramene" id="PHT68066">
    <property type="protein sequence ID" value="PHT68066"/>
    <property type="gene ID" value="T459_27553"/>
</dbReference>
<dbReference type="Proteomes" id="UP000222542">
    <property type="component" value="Unassembled WGS sequence"/>
</dbReference>
<reference evidence="1 2" key="1">
    <citation type="journal article" date="2014" name="Nat. Genet.">
        <title>Genome sequence of the hot pepper provides insights into the evolution of pungency in Capsicum species.</title>
        <authorList>
            <person name="Kim S."/>
            <person name="Park M."/>
            <person name="Yeom S.I."/>
            <person name="Kim Y.M."/>
            <person name="Lee J.M."/>
            <person name="Lee H.A."/>
            <person name="Seo E."/>
            <person name="Choi J."/>
            <person name="Cheong K."/>
            <person name="Kim K.T."/>
            <person name="Jung K."/>
            <person name="Lee G.W."/>
            <person name="Oh S.K."/>
            <person name="Bae C."/>
            <person name="Kim S.B."/>
            <person name="Lee H.Y."/>
            <person name="Kim S.Y."/>
            <person name="Kim M.S."/>
            <person name="Kang B.C."/>
            <person name="Jo Y.D."/>
            <person name="Yang H.B."/>
            <person name="Jeong H.J."/>
            <person name="Kang W.H."/>
            <person name="Kwon J.K."/>
            <person name="Shin C."/>
            <person name="Lim J.Y."/>
            <person name="Park J.H."/>
            <person name="Huh J.H."/>
            <person name="Kim J.S."/>
            <person name="Kim B.D."/>
            <person name="Cohen O."/>
            <person name="Paran I."/>
            <person name="Suh M.C."/>
            <person name="Lee S.B."/>
            <person name="Kim Y.K."/>
            <person name="Shin Y."/>
            <person name="Noh S.J."/>
            <person name="Park J."/>
            <person name="Seo Y.S."/>
            <person name="Kwon S.Y."/>
            <person name="Kim H.A."/>
            <person name="Park J.M."/>
            <person name="Kim H.J."/>
            <person name="Choi S.B."/>
            <person name="Bosland P.W."/>
            <person name="Reeves G."/>
            <person name="Jo S.H."/>
            <person name="Lee B.W."/>
            <person name="Cho H.T."/>
            <person name="Choi H.S."/>
            <person name="Lee M.S."/>
            <person name="Yu Y."/>
            <person name="Do Choi Y."/>
            <person name="Park B.S."/>
            <person name="van Deynze A."/>
            <person name="Ashrafi H."/>
            <person name="Hill T."/>
            <person name="Kim W.T."/>
            <person name="Pai H.S."/>
            <person name="Ahn H.K."/>
            <person name="Yeam I."/>
            <person name="Giovannoni J.J."/>
            <person name="Rose J.K."/>
            <person name="Sorensen I."/>
            <person name="Lee S.J."/>
            <person name="Kim R.W."/>
            <person name="Choi I.Y."/>
            <person name="Choi B.S."/>
            <person name="Lim J.S."/>
            <person name="Lee Y.H."/>
            <person name="Choi D."/>
        </authorList>
    </citation>
    <scope>NUCLEOTIDE SEQUENCE [LARGE SCALE GENOMIC DNA]</scope>
    <source>
        <strain evidence="2">cv. CM334</strain>
    </source>
</reference>
<comment type="caution">
    <text evidence="1">The sequence shown here is derived from an EMBL/GenBank/DDBJ whole genome shotgun (WGS) entry which is preliminary data.</text>
</comment>
<sequence>MPRFKELPDATSFTLDGWQLDCRFPSSMVAILLNSSLVFAFNPIYPCNVDSDIVIPGLGNPRICMQDEPTGVPINRATRFENSVGFLDLVAGESMIKE</sequence>
<evidence type="ECO:0000313" key="2">
    <source>
        <dbReference type="Proteomes" id="UP000222542"/>
    </source>
</evidence>
<reference evidence="1 2" key="2">
    <citation type="journal article" date="2017" name="Genome Biol.">
        <title>New reference genome sequences of hot pepper reveal the massive evolution of plant disease-resistance genes by retroduplication.</title>
        <authorList>
            <person name="Kim S."/>
            <person name="Park J."/>
            <person name="Yeom S.I."/>
            <person name="Kim Y.M."/>
            <person name="Seo E."/>
            <person name="Kim K.T."/>
            <person name="Kim M.S."/>
            <person name="Lee J.M."/>
            <person name="Cheong K."/>
            <person name="Shin H.S."/>
            <person name="Kim S.B."/>
            <person name="Han K."/>
            <person name="Lee J."/>
            <person name="Park M."/>
            <person name="Lee H.A."/>
            <person name="Lee H.Y."/>
            <person name="Lee Y."/>
            <person name="Oh S."/>
            <person name="Lee J.H."/>
            <person name="Choi E."/>
            <person name="Choi E."/>
            <person name="Lee S.E."/>
            <person name="Jeon J."/>
            <person name="Kim H."/>
            <person name="Choi G."/>
            <person name="Song H."/>
            <person name="Lee J."/>
            <person name="Lee S.C."/>
            <person name="Kwon J.K."/>
            <person name="Lee H.Y."/>
            <person name="Koo N."/>
            <person name="Hong Y."/>
            <person name="Kim R.W."/>
            <person name="Kang W.H."/>
            <person name="Huh J.H."/>
            <person name="Kang B.C."/>
            <person name="Yang T.J."/>
            <person name="Lee Y.H."/>
            <person name="Bennetzen J.L."/>
            <person name="Choi D."/>
        </authorList>
    </citation>
    <scope>NUCLEOTIDE SEQUENCE [LARGE SCALE GENOMIC DNA]</scope>
    <source>
        <strain evidence="2">cv. CM334</strain>
    </source>
</reference>
<protein>
    <submittedName>
        <fullName evidence="1">Uncharacterized protein</fullName>
    </submittedName>
</protein>
<name>A0A2G2YEA4_CAPAN</name>
<dbReference type="AlphaFoldDB" id="A0A2G2YEA4"/>
<organism evidence="1 2">
    <name type="scientific">Capsicum annuum</name>
    <name type="common">Capsicum pepper</name>
    <dbReference type="NCBI Taxonomy" id="4072"/>
    <lineage>
        <taxon>Eukaryota</taxon>
        <taxon>Viridiplantae</taxon>
        <taxon>Streptophyta</taxon>
        <taxon>Embryophyta</taxon>
        <taxon>Tracheophyta</taxon>
        <taxon>Spermatophyta</taxon>
        <taxon>Magnoliopsida</taxon>
        <taxon>eudicotyledons</taxon>
        <taxon>Gunneridae</taxon>
        <taxon>Pentapetalae</taxon>
        <taxon>asterids</taxon>
        <taxon>lamiids</taxon>
        <taxon>Solanales</taxon>
        <taxon>Solanaceae</taxon>
        <taxon>Solanoideae</taxon>
        <taxon>Capsiceae</taxon>
        <taxon>Capsicum</taxon>
    </lineage>
</organism>
<dbReference type="EMBL" id="AYRZ02000011">
    <property type="protein sequence ID" value="PHT68066.1"/>
    <property type="molecule type" value="Genomic_DNA"/>
</dbReference>
<evidence type="ECO:0000313" key="1">
    <source>
        <dbReference type="EMBL" id="PHT68066.1"/>
    </source>
</evidence>